<gene>
    <name evidence="1" type="ORF">N5C05_00075</name>
</gene>
<evidence type="ECO:0000313" key="1">
    <source>
        <dbReference type="EMBL" id="MDH1053150.1"/>
    </source>
</evidence>
<protein>
    <submittedName>
        <fullName evidence="1">Uncharacterized protein</fullName>
    </submittedName>
</protein>
<comment type="caution">
    <text evidence="1">The sequence shown here is derived from an EMBL/GenBank/DDBJ whole genome shotgun (WGS) entry which is preliminary data.</text>
</comment>
<proteinExistence type="predicted"/>
<dbReference type="RefSeq" id="WP_280052390.1">
    <property type="nucleotide sequence ID" value="NZ_JAOBYN010000001.1"/>
</dbReference>
<evidence type="ECO:0000313" key="2">
    <source>
        <dbReference type="Proteomes" id="UP001158730"/>
    </source>
</evidence>
<dbReference type="EMBL" id="JAOBYN010000001">
    <property type="protein sequence ID" value="MDH1053150.1"/>
    <property type="molecule type" value="Genomic_DNA"/>
</dbReference>
<organism evidence="1 2">
    <name type="scientific">Aquipseudomonas alcaligenes</name>
    <name type="common">Pseudomonas alcaligenes</name>
    <dbReference type="NCBI Taxonomy" id="43263"/>
    <lineage>
        <taxon>Bacteria</taxon>
        <taxon>Pseudomonadati</taxon>
        <taxon>Pseudomonadota</taxon>
        <taxon>Gammaproteobacteria</taxon>
        <taxon>Pseudomonadales</taxon>
        <taxon>Pseudomonadaceae</taxon>
        <taxon>Aquipseudomonas</taxon>
    </lineage>
</organism>
<dbReference type="AlphaFoldDB" id="A0AA42MX94"/>
<dbReference type="InterPro" id="IPR029068">
    <property type="entry name" value="Glyas_Bleomycin-R_OHBP_Dase"/>
</dbReference>
<sequence>MGDQTEVDHCWARLGEGGVLQGQQIAMATPAGGALEILLSEDQAVVQPATQAMLQMKRLDIAALQRAFVGESQA</sequence>
<reference evidence="1" key="1">
    <citation type="submission" date="2022-09" db="EMBL/GenBank/DDBJ databases">
        <title>Intensive care unit water sources are persistently colonized with multi-drug resistant bacteria and are the site of extensive horizontal gene transfer of antibiotic resistance genes.</title>
        <authorList>
            <person name="Diorio-Toth L."/>
        </authorList>
    </citation>
    <scope>NUCLEOTIDE SEQUENCE</scope>
    <source>
        <strain evidence="1">GD03990</strain>
    </source>
</reference>
<dbReference type="SUPFAM" id="SSF54593">
    <property type="entry name" value="Glyoxalase/Bleomycin resistance protein/Dihydroxybiphenyl dioxygenase"/>
    <property type="match status" value="1"/>
</dbReference>
<name>A0AA42MX94_AQUAC</name>
<dbReference type="Proteomes" id="UP001158730">
    <property type="component" value="Unassembled WGS sequence"/>
</dbReference>
<accession>A0AA42MX94</accession>